<evidence type="ECO:0000256" key="4">
    <source>
        <dbReference type="ARBA" id="ARBA00022737"/>
    </source>
</evidence>
<dbReference type="PANTHER" id="PTHR12231:SF87">
    <property type="entry name" value="DPR-INTERACTING PROTEIN BETA, ISOFORM C"/>
    <property type="match status" value="1"/>
</dbReference>
<evidence type="ECO:0000256" key="7">
    <source>
        <dbReference type="ARBA" id="ARBA00023180"/>
    </source>
</evidence>
<evidence type="ECO:0000313" key="10">
    <source>
        <dbReference type="EMBL" id="EFX65383.1"/>
    </source>
</evidence>
<evidence type="ECO:0000256" key="6">
    <source>
        <dbReference type="ARBA" id="ARBA00023157"/>
    </source>
</evidence>
<dbReference type="AlphaFoldDB" id="E9HS99"/>
<dbReference type="HOGENOM" id="CLU_027228_1_0_1"/>
<evidence type="ECO:0000256" key="3">
    <source>
        <dbReference type="ARBA" id="ARBA00022729"/>
    </source>
</evidence>
<dbReference type="STRING" id="6669.E9HS99"/>
<dbReference type="Gene3D" id="2.60.40.10">
    <property type="entry name" value="Immunoglobulins"/>
    <property type="match status" value="3"/>
</dbReference>
<evidence type="ECO:0000256" key="8">
    <source>
        <dbReference type="ARBA" id="ARBA00023319"/>
    </source>
</evidence>
<dbReference type="PROSITE" id="PS50835">
    <property type="entry name" value="IG_LIKE"/>
    <property type="match status" value="3"/>
</dbReference>
<proteinExistence type="predicted"/>
<dbReference type="SMART" id="SM00408">
    <property type="entry name" value="IGc2"/>
    <property type="match status" value="3"/>
</dbReference>
<sequence>FEPEFTDSMTNVTVATGRDAVLSCSVTNLGGHKVGWVKADTKAIQAIHLIVVTHNPRVSVEHIGSSQWKLIIKNVRKEDAGFYMAQINTDPMKSQVTYLDVTEPPDIIDERTPGELRVRENEALKLTCEARGNPAPRITWKREDGHDLHLTRSFRNKSHGGPSVYSVDGETLRINQVSKRHMGVYYCIASNGVPPSVSKRVAVTVLFAPTVTVDNQIVGVPLGNNVTLGCIVESSPKSINVWYKDDKMIANSSRLSYEEKVESSYRVRMILTIGHFRKTDVGKYECRCRNELGEAEGTIKLHGMTSSTRY</sequence>
<dbReference type="eggNOG" id="KOG3510">
    <property type="taxonomic scope" value="Eukaryota"/>
</dbReference>
<evidence type="ECO:0000256" key="5">
    <source>
        <dbReference type="ARBA" id="ARBA00023136"/>
    </source>
</evidence>
<comment type="subcellular location">
    <subcellularLocation>
        <location evidence="1">Cell membrane</location>
    </subcellularLocation>
</comment>
<dbReference type="SUPFAM" id="SSF48726">
    <property type="entry name" value="Immunoglobulin"/>
    <property type="match status" value="3"/>
</dbReference>
<dbReference type="GO" id="GO:0005886">
    <property type="term" value="C:plasma membrane"/>
    <property type="evidence" value="ECO:0007669"/>
    <property type="project" value="UniProtKB-SubCell"/>
</dbReference>
<dbReference type="InterPro" id="IPR013098">
    <property type="entry name" value="Ig_I-set"/>
</dbReference>
<keyword evidence="8" id="KW-0393">Immunoglobulin domain</keyword>
<keyword evidence="7" id="KW-0325">Glycoprotein</keyword>
<feature type="non-terminal residue" evidence="10">
    <location>
        <position position="310"/>
    </location>
</feature>
<dbReference type="KEGG" id="dpx:DAPPUDRAFT_65516"/>
<gene>
    <name evidence="10" type="ORF">DAPPUDRAFT_65516</name>
</gene>
<dbReference type="GO" id="GO:0043005">
    <property type="term" value="C:neuron projection"/>
    <property type="evidence" value="ECO:0000318"/>
    <property type="project" value="GO_Central"/>
</dbReference>
<dbReference type="Pfam" id="PF13927">
    <property type="entry name" value="Ig_3"/>
    <property type="match status" value="1"/>
</dbReference>
<dbReference type="OMA" id="IHCEYLP"/>
<accession>E9HS99</accession>
<dbReference type="FunFam" id="2.60.40.10:FF:000032">
    <property type="entry name" value="palladin isoform X1"/>
    <property type="match status" value="1"/>
</dbReference>
<feature type="domain" description="Ig-like" evidence="9">
    <location>
        <begin position="209"/>
        <end position="300"/>
    </location>
</feature>
<keyword evidence="6" id="KW-1015">Disulfide bond</keyword>
<dbReference type="InterPro" id="IPR036179">
    <property type="entry name" value="Ig-like_dom_sf"/>
</dbReference>
<evidence type="ECO:0000256" key="1">
    <source>
        <dbReference type="ARBA" id="ARBA00004236"/>
    </source>
</evidence>
<dbReference type="InterPro" id="IPR003599">
    <property type="entry name" value="Ig_sub"/>
</dbReference>
<dbReference type="PANTHER" id="PTHR12231">
    <property type="entry name" value="CTX-RELATED TYPE I TRANSMEMBRANE PROTEIN"/>
    <property type="match status" value="1"/>
</dbReference>
<keyword evidence="4" id="KW-0677">Repeat</keyword>
<dbReference type="EMBL" id="GL732747">
    <property type="protein sequence ID" value="EFX65383.1"/>
    <property type="molecule type" value="Genomic_DNA"/>
</dbReference>
<dbReference type="InParanoid" id="E9HS99"/>
<dbReference type="InterPro" id="IPR003598">
    <property type="entry name" value="Ig_sub2"/>
</dbReference>
<reference evidence="10 11" key="1">
    <citation type="journal article" date="2011" name="Science">
        <title>The ecoresponsive genome of Daphnia pulex.</title>
        <authorList>
            <person name="Colbourne J.K."/>
            <person name="Pfrender M.E."/>
            <person name="Gilbert D."/>
            <person name="Thomas W.K."/>
            <person name="Tucker A."/>
            <person name="Oakley T.H."/>
            <person name="Tokishita S."/>
            <person name="Aerts A."/>
            <person name="Arnold G.J."/>
            <person name="Basu M.K."/>
            <person name="Bauer D.J."/>
            <person name="Caceres C.E."/>
            <person name="Carmel L."/>
            <person name="Casola C."/>
            <person name="Choi J.H."/>
            <person name="Detter J.C."/>
            <person name="Dong Q."/>
            <person name="Dusheyko S."/>
            <person name="Eads B.D."/>
            <person name="Frohlich T."/>
            <person name="Geiler-Samerotte K.A."/>
            <person name="Gerlach D."/>
            <person name="Hatcher P."/>
            <person name="Jogdeo S."/>
            <person name="Krijgsveld J."/>
            <person name="Kriventseva E.V."/>
            <person name="Kultz D."/>
            <person name="Laforsch C."/>
            <person name="Lindquist E."/>
            <person name="Lopez J."/>
            <person name="Manak J.R."/>
            <person name="Muller J."/>
            <person name="Pangilinan J."/>
            <person name="Patwardhan R.P."/>
            <person name="Pitluck S."/>
            <person name="Pritham E.J."/>
            <person name="Rechtsteiner A."/>
            <person name="Rho M."/>
            <person name="Rogozin I.B."/>
            <person name="Sakarya O."/>
            <person name="Salamov A."/>
            <person name="Schaack S."/>
            <person name="Shapiro H."/>
            <person name="Shiga Y."/>
            <person name="Skalitzky C."/>
            <person name="Smith Z."/>
            <person name="Souvorov A."/>
            <person name="Sung W."/>
            <person name="Tang Z."/>
            <person name="Tsuchiya D."/>
            <person name="Tu H."/>
            <person name="Vos H."/>
            <person name="Wang M."/>
            <person name="Wolf Y.I."/>
            <person name="Yamagata H."/>
            <person name="Yamada T."/>
            <person name="Ye Y."/>
            <person name="Shaw J.R."/>
            <person name="Andrews J."/>
            <person name="Crease T.J."/>
            <person name="Tang H."/>
            <person name="Lucas S.M."/>
            <person name="Robertson H.M."/>
            <person name="Bork P."/>
            <person name="Koonin E.V."/>
            <person name="Zdobnov E.M."/>
            <person name="Grigoriev I.V."/>
            <person name="Lynch M."/>
            <person name="Boore J.L."/>
        </authorList>
    </citation>
    <scope>NUCLEOTIDE SEQUENCE [LARGE SCALE GENOMIC DNA]</scope>
</reference>
<keyword evidence="3" id="KW-0732">Signal</keyword>
<protein>
    <recommendedName>
        <fullName evidence="9">Ig-like domain-containing protein</fullName>
    </recommendedName>
</protein>
<keyword evidence="2" id="KW-1003">Cell membrane</keyword>
<evidence type="ECO:0000313" key="11">
    <source>
        <dbReference type="Proteomes" id="UP000000305"/>
    </source>
</evidence>
<dbReference type="InterPro" id="IPR013783">
    <property type="entry name" value="Ig-like_fold"/>
</dbReference>
<dbReference type="Proteomes" id="UP000000305">
    <property type="component" value="Unassembled WGS sequence"/>
</dbReference>
<feature type="domain" description="Ig-like" evidence="9">
    <location>
        <begin position="3"/>
        <end position="97"/>
    </location>
</feature>
<name>E9HS99_DAPPU</name>
<dbReference type="InterPro" id="IPR007110">
    <property type="entry name" value="Ig-like_dom"/>
</dbReference>
<feature type="domain" description="Ig-like" evidence="9">
    <location>
        <begin position="105"/>
        <end position="204"/>
    </location>
</feature>
<dbReference type="SMART" id="SM00409">
    <property type="entry name" value="IG"/>
    <property type="match status" value="3"/>
</dbReference>
<keyword evidence="11" id="KW-1185">Reference proteome</keyword>
<evidence type="ECO:0000259" key="9">
    <source>
        <dbReference type="PROSITE" id="PS50835"/>
    </source>
</evidence>
<keyword evidence="5" id="KW-0472">Membrane</keyword>
<dbReference type="InterPro" id="IPR051170">
    <property type="entry name" value="Neural/epithelial_adhesion"/>
</dbReference>
<organism evidence="10 11">
    <name type="scientific">Daphnia pulex</name>
    <name type="common">Water flea</name>
    <dbReference type="NCBI Taxonomy" id="6669"/>
    <lineage>
        <taxon>Eukaryota</taxon>
        <taxon>Metazoa</taxon>
        <taxon>Ecdysozoa</taxon>
        <taxon>Arthropoda</taxon>
        <taxon>Crustacea</taxon>
        <taxon>Branchiopoda</taxon>
        <taxon>Diplostraca</taxon>
        <taxon>Cladocera</taxon>
        <taxon>Anomopoda</taxon>
        <taxon>Daphniidae</taxon>
        <taxon>Daphnia</taxon>
    </lineage>
</organism>
<dbReference type="OrthoDB" id="10012075at2759"/>
<dbReference type="FunFam" id="2.60.40.10:FF:000328">
    <property type="entry name" value="CLUMA_CG000981, isoform A"/>
    <property type="match status" value="1"/>
</dbReference>
<evidence type="ECO:0000256" key="2">
    <source>
        <dbReference type="ARBA" id="ARBA00022475"/>
    </source>
</evidence>
<dbReference type="PhylomeDB" id="E9HS99"/>
<dbReference type="Pfam" id="PF07679">
    <property type="entry name" value="I-set"/>
    <property type="match status" value="2"/>
</dbReference>